<gene>
    <name evidence="2" type="ORF">VB264_13910</name>
</gene>
<keyword evidence="3" id="KW-1185">Reference proteome</keyword>
<dbReference type="PROSITE" id="PS51257">
    <property type="entry name" value="PROKAR_LIPOPROTEIN"/>
    <property type="match status" value="1"/>
</dbReference>
<keyword evidence="1" id="KW-0732">Signal</keyword>
<dbReference type="EMBL" id="JAYFUL010000022">
    <property type="protein sequence ID" value="MEA5258888.1"/>
    <property type="molecule type" value="Genomic_DNA"/>
</dbReference>
<evidence type="ECO:0000313" key="2">
    <source>
        <dbReference type="EMBL" id="MEA5258888.1"/>
    </source>
</evidence>
<name>A0ABU5QPF2_9BACT</name>
<evidence type="ECO:0008006" key="4">
    <source>
        <dbReference type="Google" id="ProtNLM"/>
    </source>
</evidence>
<reference evidence="2 3" key="1">
    <citation type="submission" date="2023-12" db="EMBL/GenBank/DDBJ databases">
        <title>Novel species of the genus Arcicella isolated from rivers.</title>
        <authorList>
            <person name="Lu H."/>
        </authorList>
    </citation>
    <scope>NUCLEOTIDE SEQUENCE [LARGE SCALE GENOMIC DNA]</scope>
    <source>
        <strain evidence="2 3">LMG 21963</strain>
    </source>
</reference>
<feature type="chain" id="PRO_5045883515" description="Adhesin domain-containing protein" evidence="1">
    <location>
        <begin position="24"/>
        <end position="286"/>
    </location>
</feature>
<protein>
    <recommendedName>
        <fullName evidence="4">Adhesin domain-containing protein</fullName>
    </recommendedName>
</protein>
<comment type="caution">
    <text evidence="2">The sequence shown here is derived from an EMBL/GenBank/DDBJ whole genome shotgun (WGS) entry which is preliminary data.</text>
</comment>
<accession>A0ABU5QPF2</accession>
<evidence type="ECO:0000256" key="1">
    <source>
        <dbReference type="SAM" id="SignalP"/>
    </source>
</evidence>
<proteinExistence type="predicted"/>
<feature type="signal peptide" evidence="1">
    <location>
        <begin position="1"/>
        <end position="23"/>
    </location>
</feature>
<dbReference type="RefSeq" id="WP_323250316.1">
    <property type="nucleotide sequence ID" value="NZ_JAYFUL010000022.1"/>
</dbReference>
<organism evidence="2 3">
    <name type="scientific">Arcicella aquatica</name>
    <dbReference type="NCBI Taxonomy" id="217141"/>
    <lineage>
        <taxon>Bacteria</taxon>
        <taxon>Pseudomonadati</taxon>
        <taxon>Bacteroidota</taxon>
        <taxon>Cytophagia</taxon>
        <taxon>Cytophagales</taxon>
        <taxon>Flectobacillaceae</taxon>
        <taxon>Arcicella</taxon>
    </lineage>
</organism>
<evidence type="ECO:0000313" key="3">
    <source>
        <dbReference type="Proteomes" id="UP001304671"/>
    </source>
</evidence>
<sequence length="286" mass="32044">MKKTLFSLLIGVVLSCAQSSTNAQKFDEHLHKEFEVSKTTTNILAIYNINGFVKVEGYAGDKVVIEVDKNISARDEDDVETGKKEFQLAFEQKGDSIIAYVAQPFDSRPNRNNERRNDKRVAYHYNVSYSVKVPYNMNLHISTINNGYVEVKDVAGALHLRNINGEISVANAKGQSNLHTINGNITINYVSNPPEPSSYYTLNGDIRVTYLNDLSADLQFKSMNGHFYTDFSNTEVLPTQVVKNKETKGEGTVYKLNKTSSIRIGSGGKAYRFETMNGSVYIKKQP</sequence>
<dbReference type="Proteomes" id="UP001304671">
    <property type="component" value="Unassembled WGS sequence"/>
</dbReference>